<dbReference type="Proteomes" id="UP001476247">
    <property type="component" value="Unassembled WGS sequence"/>
</dbReference>
<sequence length="388" mass="43819">MSLLLANFPPLTGRYSVGCHDIEWQNQQPCPKAAPEEYCKSILMRLYYPASIKKGDHKANWITHADYAKALCDIAKLPAFLSNWLSGLASIKKTRFYKDAQVLEQEFPVIIFSHGLGGNRLIYSSICSDLTSHGFIVAAIEHRDGSASLAKGVDDEWIKYDNVPPEVWGFRHHQLRHRVSETELCLTALDQIAAKGKESGPNFKGKLNMKCVVMAGHSFGGATTMLMLNEKNCRFQCGLLFDPWAQPLMMMTDVDIHIQRPVIAILSEQFSFWPDNYESVQELIDNSVFSNKSVCVSLNGTEHQHQSDVLLVLRYWTIFDFRSPFKIDPARAIDLNTEAAVTFINNILSNPITSKFTLSSNNPKSRKRTRNAPNFDPIMNHKKPKLAL</sequence>
<evidence type="ECO:0000313" key="7">
    <source>
        <dbReference type="Proteomes" id="UP001476247"/>
    </source>
</evidence>
<dbReference type="Pfam" id="PF03403">
    <property type="entry name" value="PAF-AH_p_II"/>
    <property type="match status" value="1"/>
</dbReference>
<keyword evidence="3" id="KW-0442">Lipid degradation</keyword>
<comment type="caution">
    <text evidence="6">The sequence shown here is derived from an EMBL/GenBank/DDBJ whole genome shotgun (WGS) entry which is preliminary data.</text>
</comment>
<dbReference type="Gene3D" id="3.40.50.1820">
    <property type="entry name" value="alpha/beta hydrolase"/>
    <property type="match status" value="1"/>
</dbReference>
<name>A0ABP9Y1I8_9FUNG</name>
<evidence type="ECO:0000256" key="3">
    <source>
        <dbReference type="ARBA" id="ARBA00022963"/>
    </source>
</evidence>
<dbReference type="EMBL" id="BAABUJ010000016">
    <property type="protein sequence ID" value="GAA5800628.1"/>
    <property type="molecule type" value="Genomic_DNA"/>
</dbReference>
<dbReference type="PANTHER" id="PTHR10272:SF0">
    <property type="entry name" value="PLATELET-ACTIVATING FACTOR ACETYLHYDROLASE"/>
    <property type="match status" value="1"/>
</dbReference>
<organism evidence="6 7">
    <name type="scientific">Helicostylum pulchrum</name>
    <dbReference type="NCBI Taxonomy" id="562976"/>
    <lineage>
        <taxon>Eukaryota</taxon>
        <taxon>Fungi</taxon>
        <taxon>Fungi incertae sedis</taxon>
        <taxon>Mucoromycota</taxon>
        <taxon>Mucoromycotina</taxon>
        <taxon>Mucoromycetes</taxon>
        <taxon>Mucorales</taxon>
        <taxon>Mucorineae</taxon>
        <taxon>Mucoraceae</taxon>
        <taxon>Helicostylum</taxon>
    </lineage>
</organism>
<proteinExistence type="predicted"/>
<protein>
    <recommendedName>
        <fullName evidence="1">1-alkyl-2-acetylglycerophosphocholine esterase</fullName>
        <ecNumber evidence="1">3.1.1.47</ecNumber>
    </recommendedName>
</protein>
<dbReference type="InterPro" id="IPR029058">
    <property type="entry name" value="AB_hydrolase_fold"/>
</dbReference>
<keyword evidence="7" id="KW-1185">Reference proteome</keyword>
<accession>A0ABP9Y1I8</accession>
<keyword evidence="2" id="KW-0378">Hydrolase</keyword>
<dbReference type="EC" id="3.1.1.47" evidence="1"/>
<evidence type="ECO:0000256" key="1">
    <source>
        <dbReference type="ARBA" id="ARBA00013201"/>
    </source>
</evidence>
<reference evidence="6 7" key="1">
    <citation type="submission" date="2024-04" db="EMBL/GenBank/DDBJ databases">
        <title>genome sequences of Mucor flavus KT1a and Helicostylum pulchrum KT1b strains isolation_sourced from the surface of a dry-aged beef.</title>
        <authorList>
            <person name="Toyotome T."/>
            <person name="Hosono M."/>
            <person name="Torimaru M."/>
            <person name="Fukuda K."/>
            <person name="Mikami N."/>
        </authorList>
    </citation>
    <scope>NUCLEOTIDE SEQUENCE [LARGE SCALE GENOMIC DNA]</scope>
    <source>
        <strain evidence="6 7">KT1b</strain>
    </source>
</reference>
<dbReference type="SUPFAM" id="SSF53474">
    <property type="entry name" value="alpha/beta-Hydrolases"/>
    <property type="match status" value="1"/>
</dbReference>
<gene>
    <name evidence="6" type="ORF">HPULCUR_006064</name>
</gene>
<evidence type="ECO:0000313" key="6">
    <source>
        <dbReference type="EMBL" id="GAA5800628.1"/>
    </source>
</evidence>
<dbReference type="PANTHER" id="PTHR10272">
    <property type="entry name" value="PLATELET-ACTIVATING FACTOR ACETYLHYDROLASE"/>
    <property type="match status" value="1"/>
</dbReference>
<evidence type="ECO:0000256" key="5">
    <source>
        <dbReference type="SAM" id="MobiDB-lite"/>
    </source>
</evidence>
<evidence type="ECO:0000256" key="4">
    <source>
        <dbReference type="ARBA" id="ARBA00023098"/>
    </source>
</evidence>
<evidence type="ECO:0000256" key="2">
    <source>
        <dbReference type="ARBA" id="ARBA00022801"/>
    </source>
</evidence>
<feature type="region of interest" description="Disordered" evidence="5">
    <location>
        <begin position="358"/>
        <end position="388"/>
    </location>
</feature>
<keyword evidence="4" id="KW-0443">Lipid metabolism</keyword>